<evidence type="ECO:0000256" key="4">
    <source>
        <dbReference type="RuleBase" id="RU004335"/>
    </source>
</evidence>
<evidence type="ECO:0000256" key="1">
    <source>
        <dbReference type="ARBA" id="ARBA00008773"/>
    </source>
</evidence>
<dbReference type="InterPro" id="IPR044965">
    <property type="entry name" value="Glyco_hydro_17_plant"/>
</dbReference>
<dbReference type="Gene3D" id="3.20.20.80">
    <property type="entry name" value="Glycosidases"/>
    <property type="match status" value="1"/>
</dbReference>
<keyword evidence="7" id="KW-1185">Reference proteome</keyword>
<evidence type="ECO:0000313" key="6">
    <source>
        <dbReference type="EMBL" id="KAC9767786.1"/>
    </source>
</evidence>
<accession>A0A5N6L9K5</accession>
<organism evidence="6 7">
    <name type="scientific">Mikania micrantha</name>
    <name type="common">bitter vine</name>
    <dbReference type="NCBI Taxonomy" id="192012"/>
    <lineage>
        <taxon>Eukaryota</taxon>
        <taxon>Viridiplantae</taxon>
        <taxon>Streptophyta</taxon>
        <taxon>Embryophyta</taxon>
        <taxon>Tracheophyta</taxon>
        <taxon>Spermatophyta</taxon>
        <taxon>Magnoliopsida</taxon>
        <taxon>eudicotyledons</taxon>
        <taxon>Gunneridae</taxon>
        <taxon>Pentapetalae</taxon>
        <taxon>asterids</taxon>
        <taxon>campanulids</taxon>
        <taxon>Asterales</taxon>
        <taxon>Asteraceae</taxon>
        <taxon>Asteroideae</taxon>
        <taxon>Heliantheae alliance</taxon>
        <taxon>Eupatorieae</taxon>
        <taxon>Mikania</taxon>
    </lineage>
</organism>
<evidence type="ECO:0000313" key="7">
    <source>
        <dbReference type="Proteomes" id="UP000326396"/>
    </source>
</evidence>
<evidence type="ECO:0000256" key="3">
    <source>
        <dbReference type="ARBA" id="ARBA00023295"/>
    </source>
</evidence>
<evidence type="ECO:0008006" key="8">
    <source>
        <dbReference type="Google" id="ProtNLM"/>
    </source>
</evidence>
<dbReference type="EMBL" id="SZYD01002249">
    <property type="protein sequence ID" value="KAC9767786.1"/>
    <property type="molecule type" value="Genomic_DNA"/>
</dbReference>
<dbReference type="InterPro" id="IPR017853">
    <property type="entry name" value="GH"/>
</dbReference>
<keyword evidence="3 5" id="KW-0326">Glycosidase</keyword>
<reference evidence="6 7" key="1">
    <citation type="submission" date="2019-05" db="EMBL/GenBank/DDBJ databases">
        <title>Mikania micrantha, genome provides insights into the molecular mechanism of rapid growth.</title>
        <authorList>
            <person name="Liu B."/>
        </authorList>
    </citation>
    <scope>NUCLEOTIDE SEQUENCE [LARGE SCALE GENOMIC DNA]</scope>
    <source>
        <strain evidence="6">NLD-2019</strain>
        <tissue evidence="6">Leaf</tissue>
    </source>
</reference>
<proteinExistence type="inferred from homology"/>
<protein>
    <recommendedName>
        <fullName evidence="8">Glucan endo-1,3-beta-D-glucosidase</fullName>
    </recommendedName>
</protein>
<gene>
    <name evidence="6" type="ORF">E3N88_45279</name>
</gene>
<comment type="similarity">
    <text evidence="1 4">Belongs to the glycosyl hydrolase 17 family.</text>
</comment>
<dbReference type="OrthoDB" id="941679at2759"/>
<sequence length="285" mass="31819">MRIYAPNQAILQALQGTNIELILDVPNDSLQSLTDPRAATQWVRTNIVNYPTVRFKYIAVGNEVDPNNDKRRFVNFVLPAMKNVQKAIKCAGLANRIKVSTATYTGLLSRSYPPREGAFDDNVKGFIAPIINFLLEHNSPMLANVYPYFAYAGTPNIDLAYALFTSPGTVVNDEGREYRNLFDAMLDAHYAAQERLGGGDLEIVVSETGWPSSGNKGATLENAGAYYRNLIGHVKQMNGTPARPGLYVETYLFAMFDENQKLGLESEKHFGLFYPNQQPKYKLSF</sequence>
<dbReference type="InterPro" id="IPR000490">
    <property type="entry name" value="Glyco_hydro_17"/>
</dbReference>
<evidence type="ECO:0000256" key="5">
    <source>
        <dbReference type="RuleBase" id="RU004336"/>
    </source>
</evidence>
<comment type="caution">
    <text evidence="6">The sequence shown here is derived from an EMBL/GenBank/DDBJ whole genome shotgun (WGS) entry which is preliminary data.</text>
</comment>
<dbReference type="AlphaFoldDB" id="A0A5N6L9K5"/>
<dbReference type="PROSITE" id="PS00587">
    <property type="entry name" value="GLYCOSYL_HYDROL_F17"/>
    <property type="match status" value="1"/>
</dbReference>
<dbReference type="GO" id="GO:0004553">
    <property type="term" value="F:hydrolase activity, hydrolyzing O-glycosyl compounds"/>
    <property type="evidence" value="ECO:0007669"/>
    <property type="project" value="InterPro"/>
</dbReference>
<keyword evidence="2 5" id="KW-0378">Hydrolase</keyword>
<dbReference type="Proteomes" id="UP000326396">
    <property type="component" value="Unassembled WGS sequence"/>
</dbReference>
<dbReference type="FunFam" id="3.20.20.80:FF:000010">
    <property type="entry name" value="glucan endo-1,3-beta-glucosidase, basic"/>
    <property type="match status" value="1"/>
</dbReference>
<evidence type="ECO:0000256" key="2">
    <source>
        <dbReference type="ARBA" id="ARBA00022801"/>
    </source>
</evidence>
<dbReference type="GO" id="GO:0005975">
    <property type="term" value="P:carbohydrate metabolic process"/>
    <property type="evidence" value="ECO:0007669"/>
    <property type="project" value="InterPro"/>
</dbReference>
<dbReference type="PANTHER" id="PTHR32227">
    <property type="entry name" value="GLUCAN ENDO-1,3-BETA-GLUCOSIDASE BG1-RELATED-RELATED"/>
    <property type="match status" value="1"/>
</dbReference>
<dbReference type="Pfam" id="PF00332">
    <property type="entry name" value="Glyco_hydro_17"/>
    <property type="match status" value="1"/>
</dbReference>
<dbReference type="SUPFAM" id="SSF51445">
    <property type="entry name" value="(Trans)glycosidases"/>
    <property type="match status" value="1"/>
</dbReference>
<name>A0A5N6L9K5_9ASTR</name>